<accession>A0A8H3F8S6</accession>
<feature type="domain" description="ABM" evidence="1">
    <location>
        <begin position="5"/>
        <end position="99"/>
    </location>
</feature>
<evidence type="ECO:0000259" key="1">
    <source>
        <dbReference type="PROSITE" id="PS51725"/>
    </source>
</evidence>
<evidence type="ECO:0000313" key="3">
    <source>
        <dbReference type="Proteomes" id="UP000664203"/>
    </source>
</evidence>
<dbReference type="Gene3D" id="3.30.70.100">
    <property type="match status" value="1"/>
</dbReference>
<protein>
    <recommendedName>
        <fullName evidence="1">ABM domain-containing protein</fullName>
    </recommendedName>
</protein>
<dbReference type="Proteomes" id="UP000664203">
    <property type="component" value="Unassembled WGS sequence"/>
</dbReference>
<name>A0A8H3F8S6_9LECA</name>
<dbReference type="PANTHER" id="PTHR40624">
    <property type="entry name" value="BIOSYNTHESIS MONOOXYGENASE, PUTATIVE (AFU_ORTHOLOGUE AFUA_1G12025)-RELATED"/>
    <property type="match status" value="1"/>
</dbReference>
<comment type="caution">
    <text evidence="2">The sequence shown here is derived from an EMBL/GenBank/DDBJ whole genome shotgun (WGS) entry which is preliminary data.</text>
</comment>
<reference evidence="2" key="1">
    <citation type="submission" date="2021-03" db="EMBL/GenBank/DDBJ databases">
        <authorList>
            <person name="Tagirdzhanova G."/>
        </authorList>
    </citation>
    <scope>NUCLEOTIDE SEQUENCE</scope>
</reference>
<dbReference type="InterPro" id="IPR011008">
    <property type="entry name" value="Dimeric_a/b-barrel"/>
</dbReference>
<dbReference type="AlphaFoldDB" id="A0A8H3F8S6"/>
<evidence type="ECO:0000313" key="2">
    <source>
        <dbReference type="EMBL" id="CAF9919155.1"/>
    </source>
</evidence>
<dbReference type="InterPro" id="IPR007138">
    <property type="entry name" value="ABM_dom"/>
</dbReference>
<dbReference type="OrthoDB" id="10011777at2759"/>
<gene>
    <name evidence="2" type="ORF">ALECFALPRED_000984</name>
</gene>
<organism evidence="2 3">
    <name type="scientific">Alectoria fallacina</name>
    <dbReference type="NCBI Taxonomy" id="1903189"/>
    <lineage>
        <taxon>Eukaryota</taxon>
        <taxon>Fungi</taxon>
        <taxon>Dikarya</taxon>
        <taxon>Ascomycota</taxon>
        <taxon>Pezizomycotina</taxon>
        <taxon>Lecanoromycetes</taxon>
        <taxon>OSLEUM clade</taxon>
        <taxon>Lecanoromycetidae</taxon>
        <taxon>Lecanorales</taxon>
        <taxon>Lecanorineae</taxon>
        <taxon>Parmeliaceae</taxon>
        <taxon>Alectoria</taxon>
    </lineage>
</organism>
<proteinExistence type="predicted"/>
<sequence length="112" mass="12708">MSEQIEMVAILSPKPGAVDQVIEALTPFNKYVEENEPGVLKYEFYRQVNVDSGKEDLVYLELYKDKESFEIHATSSPFKAMREKAAKEQLLVAPIEVKVLKRVGGFSLRDAK</sequence>
<dbReference type="EMBL" id="CAJPDR010000119">
    <property type="protein sequence ID" value="CAF9919155.1"/>
    <property type="molecule type" value="Genomic_DNA"/>
</dbReference>
<dbReference type="SUPFAM" id="SSF54909">
    <property type="entry name" value="Dimeric alpha+beta barrel"/>
    <property type="match status" value="1"/>
</dbReference>
<dbReference type="PROSITE" id="PS51725">
    <property type="entry name" value="ABM"/>
    <property type="match status" value="1"/>
</dbReference>
<dbReference type="Pfam" id="PF03992">
    <property type="entry name" value="ABM"/>
    <property type="match status" value="1"/>
</dbReference>
<dbReference type="PANTHER" id="PTHR40624:SF1">
    <property type="entry name" value="BIOSYNTHESIS MONOOXYGENASE, PUTATIVE (AFU_ORTHOLOGUE AFUA_1G12025)-RELATED"/>
    <property type="match status" value="1"/>
</dbReference>
<keyword evidence="3" id="KW-1185">Reference proteome</keyword>